<evidence type="ECO:0000313" key="10">
    <source>
        <dbReference type="Proteomes" id="UP001206595"/>
    </source>
</evidence>
<evidence type="ECO:0000256" key="7">
    <source>
        <dbReference type="RuleBase" id="RU003345"/>
    </source>
</evidence>
<protein>
    <recommendedName>
        <fullName evidence="4">Aldehyde dehydrogenase</fullName>
    </recommendedName>
</protein>
<dbReference type="InterPro" id="IPR015590">
    <property type="entry name" value="Aldehyde_DH_dom"/>
</dbReference>
<evidence type="ECO:0000256" key="5">
    <source>
        <dbReference type="PIRSR" id="PIRSR036492-1"/>
    </source>
</evidence>
<evidence type="ECO:0000259" key="8">
    <source>
        <dbReference type="Pfam" id="PF00171"/>
    </source>
</evidence>
<keyword evidence="2 4" id="KW-0560">Oxidoreductase</keyword>
<evidence type="ECO:0000256" key="2">
    <source>
        <dbReference type="ARBA" id="ARBA00023002"/>
    </source>
</evidence>
<dbReference type="PROSITE" id="PS00070">
    <property type="entry name" value="ALDEHYDE_DEHYDR_CYS"/>
    <property type="match status" value="1"/>
</dbReference>
<dbReference type="PANTHER" id="PTHR43570">
    <property type="entry name" value="ALDEHYDE DEHYDROGENASE"/>
    <property type="match status" value="1"/>
</dbReference>
<evidence type="ECO:0000256" key="4">
    <source>
        <dbReference type="PIRNR" id="PIRNR036492"/>
    </source>
</evidence>
<dbReference type="EMBL" id="MU620892">
    <property type="protein sequence ID" value="KAI8584547.1"/>
    <property type="molecule type" value="Genomic_DNA"/>
</dbReference>
<dbReference type="InterPro" id="IPR016160">
    <property type="entry name" value="Ald_DH_CS_CYS"/>
</dbReference>
<feature type="active site" evidence="5">
    <location>
        <position position="255"/>
    </location>
</feature>
<dbReference type="InterPro" id="IPR029510">
    <property type="entry name" value="Ald_DH_CS_GLU"/>
</dbReference>
<reference evidence="9" key="1">
    <citation type="submission" date="2021-06" db="EMBL/GenBank/DDBJ databases">
        <authorList>
            <consortium name="DOE Joint Genome Institute"/>
            <person name="Mondo S.J."/>
            <person name="Amses K.R."/>
            <person name="Simmons D.R."/>
            <person name="Longcore J.E."/>
            <person name="Seto K."/>
            <person name="Alves G.H."/>
            <person name="Bonds A.E."/>
            <person name="Quandt C.A."/>
            <person name="Davis W.J."/>
            <person name="Chang Y."/>
            <person name="Letcher P.M."/>
            <person name="Powell M.J."/>
            <person name="Kuo A."/>
            <person name="Labutti K."/>
            <person name="Pangilinan J."/>
            <person name="Andreopoulos W."/>
            <person name="Tritt A."/>
            <person name="Riley R."/>
            <person name="Hundley H."/>
            <person name="Johnson J."/>
            <person name="Lipzen A."/>
            <person name="Barry K."/>
            <person name="Berbee M.L."/>
            <person name="Buchler N.E."/>
            <person name="Grigoriev I.V."/>
            <person name="Spatafora J.W."/>
            <person name="Stajich J.E."/>
            <person name="James T.Y."/>
        </authorList>
    </citation>
    <scope>NUCLEOTIDE SEQUENCE</scope>
    <source>
        <strain evidence="9">AG</strain>
    </source>
</reference>
<accession>A0AAD5EJJ6</accession>
<dbReference type="PIRSF" id="PIRSF036492">
    <property type="entry name" value="ALDH"/>
    <property type="match status" value="1"/>
</dbReference>
<dbReference type="InterPro" id="IPR016163">
    <property type="entry name" value="Ald_DH_C"/>
</dbReference>
<dbReference type="SUPFAM" id="SSF53720">
    <property type="entry name" value="ALDH-like"/>
    <property type="match status" value="1"/>
</dbReference>
<comment type="caution">
    <text evidence="9">The sequence shown here is derived from an EMBL/GenBank/DDBJ whole genome shotgun (WGS) entry which is preliminary data.</text>
</comment>
<dbReference type="AlphaFoldDB" id="A0AAD5EJJ6"/>
<feature type="domain" description="Aldehyde dehydrogenase" evidence="8">
    <location>
        <begin position="11"/>
        <end position="443"/>
    </location>
</feature>
<evidence type="ECO:0000256" key="3">
    <source>
        <dbReference type="ARBA" id="ARBA00023027"/>
    </source>
</evidence>
<dbReference type="InterPro" id="IPR012394">
    <property type="entry name" value="Aldehyde_DH_NAD(P)"/>
</dbReference>
<dbReference type="InterPro" id="IPR016161">
    <property type="entry name" value="Ald_DH/histidinol_DH"/>
</dbReference>
<dbReference type="Pfam" id="PF00171">
    <property type="entry name" value="Aldedh"/>
    <property type="match status" value="1"/>
</dbReference>
<dbReference type="Gene3D" id="3.40.605.10">
    <property type="entry name" value="Aldehyde Dehydrogenase, Chain A, domain 1"/>
    <property type="match status" value="1"/>
</dbReference>
<dbReference type="PANTHER" id="PTHR43570:SF16">
    <property type="entry name" value="ALDEHYDE DEHYDROGENASE TYPE III, ISOFORM Q"/>
    <property type="match status" value="1"/>
</dbReference>
<dbReference type="GO" id="GO:0004029">
    <property type="term" value="F:aldehyde dehydrogenase (NAD+) activity"/>
    <property type="evidence" value="ECO:0007669"/>
    <property type="project" value="TreeGrafter"/>
</dbReference>
<dbReference type="FunFam" id="3.40.605.10:FF:000004">
    <property type="entry name" value="Aldehyde dehydrogenase"/>
    <property type="match status" value="1"/>
</dbReference>
<dbReference type="InterPro" id="IPR016162">
    <property type="entry name" value="Ald_DH_N"/>
</dbReference>
<keyword evidence="3" id="KW-0520">NAD</keyword>
<dbReference type="GO" id="GO:0006081">
    <property type="term" value="P:aldehyde metabolic process"/>
    <property type="evidence" value="ECO:0007669"/>
    <property type="project" value="InterPro"/>
</dbReference>
<evidence type="ECO:0000313" key="9">
    <source>
        <dbReference type="EMBL" id="KAI8584547.1"/>
    </source>
</evidence>
<name>A0AAD5EJJ6_UMBRA</name>
<organism evidence="9 10">
    <name type="scientific">Umbelopsis ramanniana AG</name>
    <dbReference type="NCBI Taxonomy" id="1314678"/>
    <lineage>
        <taxon>Eukaryota</taxon>
        <taxon>Fungi</taxon>
        <taxon>Fungi incertae sedis</taxon>
        <taxon>Mucoromycota</taxon>
        <taxon>Mucoromycotina</taxon>
        <taxon>Umbelopsidomycetes</taxon>
        <taxon>Umbelopsidales</taxon>
        <taxon>Umbelopsidaceae</taxon>
        <taxon>Umbelopsis</taxon>
    </lineage>
</organism>
<gene>
    <name evidence="9" type="ORF">K450DRAFT_216826</name>
</gene>
<dbReference type="Proteomes" id="UP001206595">
    <property type="component" value="Unassembled WGS sequence"/>
</dbReference>
<proteinExistence type="inferred from homology"/>
<dbReference type="GO" id="GO:0005737">
    <property type="term" value="C:cytoplasm"/>
    <property type="evidence" value="ECO:0007669"/>
    <property type="project" value="TreeGrafter"/>
</dbReference>
<evidence type="ECO:0000256" key="1">
    <source>
        <dbReference type="ARBA" id="ARBA00009986"/>
    </source>
</evidence>
<sequence>MAAVLQYTPVDSIEDTVEHLRRSFHSGISLPLAYRKKQLKQLYNLVTENEALLFAALRKDLRKHEVESIGGEIAPVAEECLWFLENLDELAKDEKVNPRVILNRLGGSALIRKEPLGVVLIIGAWNYPIQLLLVPLVGAIAAGNTAIIKPSEVSAHTAAAITALLPNYLDPRCYRTVNGAVTETTRLLELHFNHIFYTGSPEIGKVVMSAAAKHLTSVTLELGGKSPAIVSSDVDMQVVTNRIAFGKFYNAGQVCIAPDYVLIERKQLPEFVKAFKTTIQNFYRGHPEKDEGYARIVSERHWDRLHNILANKTSGHVVIGGESNKSDLYMAPTVVTDVDNDDPSLMGDELFGPILPVVCVDNLDEAIDIVNSRAPPLVLYLFSKSRKTAEKVLTKTQSGGVLVNDTLMHQAEYALPFGGTGRSGQGSYHGKKSFEAFTHERSVMIKNLSMDGLVASRYPPYNAKKASLIRSVTMSSPMGIWIRNHSKTLKVVALMIVLFILNRRR</sequence>
<comment type="similarity">
    <text evidence="1 4 7">Belongs to the aldehyde dehydrogenase family.</text>
</comment>
<dbReference type="PROSITE" id="PS00687">
    <property type="entry name" value="ALDEHYDE_DEHYDR_GLU"/>
    <property type="match status" value="1"/>
</dbReference>
<dbReference type="RefSeq" id="XP_051449551.1">
    <property type="nucleotide sequence ID" value="XM_051584943.1"/>
</dbReference>
<feature type="active site" evidence="5 6">
    <location>
        <position position="221"/>
    </location>
</feature>
<dbReference type="FunFam" id="3.40.309.10:FF:000025">
    <property type="entry name" value="Aldehyde dehydrogenase"/>
    <property type="match status" value="1"/>
</dbReference>
<keyword evidence="10" id="KW-1185">Reference proteome</keyword>
<evidence type="ECO:0000256" key="6">
    <source>
        <dbReference type="PROSITE-ProRule" id="PRU10007"/>
    </source>
</evidence>
<dbReference type="GeneID" id="75910293"/>
<dbReference type="Gene3D" id="3.40.309.10">
    <property type="entry name" value="Aldehyde Dehydrogenase, Chain A, domain 2"/>
    <property type="match status" value="1"/>
</dbReference>
<reference evidence="9" key="2">
    <citation type="journal article" date="2022" name="Proc. Natl. Acad. Sci. U.S.A.">
        <title>Diploid-dominant life cycles characterize the early evolution of Fungi.</title>
        <authorList>
            <person name="Amses K.R."/>
            <person name="Simmons D.R."/>
            <person name="Longcore J.E."/>
            <person name="Mondo S.J."/>
            <person name="Seto K."/>
            <person name="Jeronimo G.H."/>
            <person name="Bonds A.E."/>
            <person name="Quandt C.A."/>
            <person name="Davis W.J."/>
            <person name="Chang Y."/>
            <person name="Federici B.A."/>
            <person name="Kuo A."/>
            <person name="LaButti K."/>
            <person name="Pangilinan J."/>
            <person name="Andreopoulos W."/>
            <person name="Tritt A."/>
            <person name="Riley R."/>
            <person name="Hundley H."/>
            <person name="Johnson J."/>
            <person name="Lipzen A."/>
            <person name="Barry K."/>
            <person name="Lang B.F."/>
            <person name="Cuomo C.A."/>
            <person name="Buchler N.E."/>
            <person name="Grigoriev I.V."/>
            <person name="Spatafora J.W."/>
            <person name="Stajich J.E."/>
            <person name="James T.Y."/>
        </authorList>
    </citation>
    <scope>NUCLEOTIDE SEQUENCE</scope>
    <source>
        <strain evidence="9">AG</strain>
    </source>
</reference>